<dbReference type="InterPro" id="IPR013187">
    <property type="entry name" value="F-box-assoc_dom_typ3"/>
</dbReference>
<dbReference type="OrthoDB" id="1918594at2759"/>
<dbReference type="EMBL" id="CACSLK010030875">
    <property type="protein sequence ID" value="CAA0838452.1"/>
    <property type="molecule type" value="Genomic_DNA"/>
</dbReference>
<accession>A0A9N7RP12</accession>
<dbReference type="Pfam" id="PF00646">
    <property type="entry name" value="F-box"/>
    <property type="match status" value="1"/>
</dbReference>
<feature type="domain" description="F-box" evidence="2">
    <location>
        <begin position="66"/>
        <end position="112"/>
    </location>
</feature>
<dbReference type="AlphaFoldDB" id="A0A9N7RP12"/>
<dbReference type="PANTHER" id="PTHR31672:SF11">
    <property type="entry name" value="F-BOX PROTEIN CPR1-LIKE ISOFORM X2"/>
    <property type="match status" value="1"/>
</dbReference>
<dbReference type="InterPro" id="IPR050796">
    <property type="entry name" value="SCF_F-box_component"/>
</dbReference>
<name>A0A9N7RP12_STRHE</name>
<dbReference type="InterPro" id="IPR036047">
    <property type="entry name" value="F-box-like_dom_sf"/>
</dbReference>
<organism evidence="3 4">
    <name type="scientific">Striga hermonthica</name>
    <name type="common">Purple witchweed</name>
    <name type="synonym">Buchnera hermonthica</name>
    <dbReference type="NCBI Taxonomy" id="68872"/>
    <lineage>
        <taxon>Eukaryota</taxon>
        <taxon>Viridiplantae</taxon>
        <taxon>Streptophyta</taxon>
        <taxon>Embryophyta</taxon>
        <taxon>Tracheophyta</taxon>
        <taxon>Spermatophyta</taxon>
        <taxon>Magnoliopsida</taxon>
        <taxon>eudicotyledons</taxon>
        <taxon>Gunneridae</taxon>
        <taxon>Pentapetalae</taxon>
        <taxon>asterids</taxon>
        <taxon>lamiids</taxon>
        <taxon>Lamiales</taxon>
        <taxon>Orobanchaceae</taxon>
        <taxon>Buchnereae</taxon>
        <taxon>Striga</taxon>
    </lineage>
</organism>
<dbReference type="PANTHER" id="PTHR31672">
    <property type="entry name" value="BNACNNG10540D PROTEIN"/>
    <property type="match status" value="1"/>
</dbReference>
<dbReference type="SUPFAM" id="SSF81383">
    <property type="entry name" value="F-box domain"/>
    <property type="match status" value="1"/>
</dbReference>
<proteinExistence type="predicted"/>
<gene>
    <name evidence="3" type="ORF">SHERM_05060</name>
</gene>
<dbReference type="InterPro" id="IPR001810">
    <property type="entry name" value="F-box_dom"/>
</dbReference>
<dbReference type="Pfam" id="PF08268">
    <property type="entry name" value="FBA_3"/>
    <property type="match status" value="1"/>
</dbReference>
<dbReference type="Proteomes" id="UP001153555">
    <property type="component" value="Unassembled WGS sequence"/>
</dbReference>
<feature type="region of interest" description="Disordered" evidence="1">
    <location>
        <begin position="1"/>
        <end position="32"/>
    </location>
</feature>
<comment type="caution">
    <text evidence="3">The sequence shown here is derived from an EMBL/GenBank/DDBJ whole genome shotgun (WGS) entry which is preliminary data.</text>
</comment>
<protein>
    <recommendedName>
        <fullName evidence="2">F-box domain-containing protein</fullName>
    </recommendedName>
</protein>
<reference evidence="3" key="1">
    <citation type="submission" date="2019-12" db="EMBL/GenBank/DDBJ databases">
        <authorList>
            <person name="Scholes J."/>
        </authorList>
    </citation>
    <scope>NUCLEOTIDE SEQUENCE</scope>
</reference>
<dbReference type="PROSITE" id="PS50181">
    <property type="entry name" value="FBOX"/>
    <property type="match status" value="1"/>
</dbReference>
<evidence type="ECO:0000313" key="3">
    <source>
        <dbReference type="EMBL" id="CAA0838452.1"/>
    </source>
</evidence>
<evidence type="ECO:0000256" key="1">
    <source>
        <dbReference type="SAM" id="MobiDB-lite"/>
    </source>
</evidence>
<evidence type="ECO:0000259" key="2">
    <source>
        <dbReference type="PROSITE" id="PS50181"/>
    </source>
</evidence>
<evidence type="ECO:0000313" key="4">
    <source>
        <dbReference type="Proteomes" id="UP001153555"/>
    </source>
</evidence>
<dbReference type="SMART" id="SM00256">
    <property type="entry name" value="FBOX"/>
    <property type="match status" value="1"/>
</dbReference>
<dbReference type="Gene3D" id="1.20.1280.50">
    <property type="match status" value="1"/>
</dbReference>
<keyword evidence="4" id="KW-1185">Reference proteome</keyword>
<sequence>MLTRRSLPKFDIPPSEVRQPPPPRRPGKEEWNTEEEVAPFKLLVPPRVDQAIRTFYPRRCKRKRVTTDIESLPDELLFEVLVRIPVQDVYEARLVCRKWYHIIHTRNFISSSLHHSTYGLLFKSVCWESVLILPQRGVGGGVEVTQLRYKRRCVVLSSCNGLWLENNLPSQDYPYVINPLTGQIVILPPCVGRVSEFKYALAYAPASMEYKAVIFYPPDGIYRAICHMLTAGVDKTWRDIDLGLISSDALKAFHNIPLVTEGFVHWQNPRTHHVLTLNLETETFTETPAPLLPPAIGSDRNIYLSTGKCLTLLRQYEVCLWQVWEMSRPETGEWRKKAHFSLEAHKERFKIPGGVPNNFLTPVGWVKYPELLAMKARDKAQMSSVFIYNLVTHEIDEIGLPTFICTYRILVHKSSLEWLDAVKRSPSSP</sequence>